<comment type="caution">
    <text evidence="2">The sequence shown here is derived from an EMBL/GenBank/DDBJ whole genome shotgun (WGS) entry which is preliminary data.</text>
</comment>
<name>A0A5B7F0P9_PORTR</name>
<feature type="region of interest" description="Disordered" evidence="1">
    <location>
        <begin position="1"/>
        <end position="47"/>
    </location>
</feature>
<reference evidence="2 3" key="1">
    <citation type="submission" date="2019-05" db="EMBL/GenBank/DDBJ databases">
        <title>Another draft genome of Portunus trituberculatus and its Hox gene families provides insights of decapod evolution.</title>
        <authorList>
            <person name="Jeong J.-H."/>
            <person name="Song I."/>
            <person name="Kim S."/>
            <person name="Choi T."/>
            <person name="Kim D."/>
            <person name="Ryu S."/>
            <person name="Kim W."/>
        </authorList>
    </citation>
    <scope>NUCLEOTIDE SEQUENCE [LARGE SCALE GENOMIC DNA]</scope>
    <source>
        <tissue evidence="2">Muscle</tissue>
    </source>
</reference>
<gene>
    <name evidence="2" type="ORF">E2C01_032845</name>
</gene>
<proteinExistence type="predicted"/>
<evidence type="ECO:0000256" key="1">
    <source>
        <dbReference type="SAM" id="MobiDB-lite"/>
    </source>
</evidence>
<accession>A0A5B7F0P9</accession>
<evidence type="ECO:0000313" key="2">
    <source>
        <dbReference type="EMBL" id="MPC39315.1"/>
    </source>
</evidence>
<dbReference type="EMBL" id="VSRR010004324">
    <property type="protein sequence ID" value="MPC39315.1"/>
    <property type="molecule type" value="Genomic_DNA"/>
</dbReference>
<dbReference type="AlphaFoldDB" id="A0A5B7F0P9"/>
<evidence type="ECO:0000313" key="3">
    <source>
        <dbReference type="Proteomes" id="UP000324222"/>
    </source>
</evidence>
<protein>
    <submittedName>
        <fullName evidence="2">Uncharacterized protein</fullName>
    </submittedName>
</protein>
<sequence>MGDGRGGWGRLCASGRDRAGRPDGVGRTGSRCSTPVLEGSGRRASPPLIATWIPPSVTLESSPGVLSGGQYGRSPSVAVAKGTVALGGCFSAAWTSGKSVRVS</sequence>
<keyword evidence="3" id="KW-1185">Reference proteome</keyword>
<organism evidence="2 3">
    <name type="scientific">Portunus trituberculatus</name>
    <name type="common">Swimming crab</name>
    <name type="synonym">Neptunus trituberculatus</name>
    <dbReference type="NCBI Taxonomy" id="210409"/>
    <lineage>
        <taxon>Eukaryota</taxon>
        <taxon>Metazoa</taxon>
        <taxon>Ecdysozoa</taxon>
        <taxon>Arthropoda</taxon>
        <taxon>Crustacea</taxon>
        <taxon>Multicrustacea</taxon>
        <taxon>Malacostraca</taxon>
        <taxon>Eumalacostraca</taxon>
        <taxon>Eucarida</taxon>
        <taxon>Decapoda</taxon>
        <taxon>Pleocyemata</taxon>
        <taxon>Brachyura</taxon>
        <taxon>Eubrachyura</taxon>
        <taxon>Portunoidea</taxon>
        <taxon>Portunidae</taxon>
        <taxon>Portuninae</taxon>
        <taxon>Portunus</taxon>
    </lineage>
</organism>
<dbReference type="Proteomes" id="UP000324222">
    <property type="component" value="Unassembled WGS sequence"/>
</dbReference>